<sequence>MRKLTKRSTAIAASVAVAVGAAGVAWAAWSLTGSGDAQAKADTVKSLKVTSAGLPPGGLTPGNATAVLLTVENKNPFPVRITSITLSSLKSGKSGCEAGDNVDIVNSAPLPTDAAKVTVPAGTEENPATAKITWDGPLKMRPDPANACQGAPFSFNVNLNAISAAS</sequence>
<evidence type="ECO:0000313" key="3">
    <source>
        <dbReference type="Proteomes" id="UP000656042"/>
    </source>
</evidence>
<evidence type="ECO:0000313" key="2">
    <source>
        <dbReference type="EMBL" id="GGL04676.1"/>
    </source>
</evidence>
<evidence type="ECO:0008006" key="4">
    <source>
        <dbReference type="Google" id="ProtNLM"/>
    </source>
</evidence>
<reference evidence="2" key="1">
    <citation type="journal article" date="2014" name="Int. J. Syst. Evol. Microbiol.">
        <title>Complete genome sequence of Corynebacterium casei LMG S-19264T (=DSM 44701T), isolated from a smear-ripened cheese.</title>
        <authorList>
            <consortium name="US DOE Joint Genome Institute (JGI-PGF)"/>
            <person name="Walter F."/>
            <person name="Albersmeier A."/>
            <person name="Kalinowski J."/>
            <person name="Ruckert C."/>
        </authorList>
    </citation>
    <scope>NUCLEOTIDE SEQUENCE</scope>
    <source>
        <strain evidence="2">CGMCC 4.7299</strain>
    </source>
</reference>
<comment type="caution">
    <text evidence="2">The sequence shown here is derived from an EMBL/GenBank/DDBJ whole genome shotgun (WGS) entry which is preliminary data.</text>
</comment>
<organism evidence="2 3">
    <name type="scientific">Mangrovihabitans endophyticus</name>
    <dbReference type="NCBI Taxonomy" id="1751298"/>
    <lineage>
        <taxon>Bacteria</taxon>
        <taxon>Bacillati</taxon>
        <taxon>Actinomycetota</taxon>
        <taxon>Actinomycetes</taxon>
        <taxon>Micromonosporales</taxon>
        <taxon>Micromonosporaceae</taxon>
        <taxon>Mangrovihabitans</taxon>
    </lineage>
</organism>
<feature type="signal peptide" evidence="1">
    <location>
        <begin position="1"/>
        <end position="27"/>
    </location>
</feature>
<dbReference type="AlphaFoldDB" id="A0A8J3C1G4"/>
<name>A0A8J3C1G4_9ACTN</name>
<proteinExistence type="predicted"/>
<keyword evidence="1" id="KW-0732">Signal</keyword>
<dbReference type="Proteomes" id="UP000656042">
    <property type="component" value="Unassembled WGS sequence"/>
</dbReference>
<dbReference type="RefSeq" id="WP_189081176.1">
    <property type="nucleotide sequence ID" value="NZ_BMMX01000023.1"/>
</dbReference>
<evidence type="ECO:0000256" key="1">
    <source>
        <dbReference type="SAM" id="SignalP"/>
    </source>
</evidence>
<dbReference type="EMBL" id="BMMX01000023">
    <property type="protein sequence ID" value="GGL04676.1"/>
    <property type="molecule type" value="Genomic_DNA"/>
</dbReference>
<protein>
    <recommendedName>
        <fullName evidence="4">SipW-cognate class signal peptide</fullName>
    </recommendedName>
</protein>
<reference evidence="2" key="2">
    <citation type="submission" date="2020-09" db="EMBL/GenBank/DDBJ databases">
        <authorList>
            <person name="Sun Q."/>
            <person name="Zhou Y."/>
        </authorList>
    </citation>
    <scope>NUCLEOTIDE SEQUENCE</scope>
    <source>
        <strain evidence="2">CGMCC 4.7299</strain>
    </source>
</reference>
<feature type="chain" id="PRO_5035178435" description="SipW-cognate class signal peptide" evidence="1">
    <location>
        <begin position="28"/>
        <end position="166"/>
    </location>
</feature>
<accession>A0A8J3C1G4</accession>
<keyword evidence="3" id="KW-1185">Reference proteome</keyword>
<gene>
    <name evidence="2" type="ORF">GCM10012284_44090</name>
</gene>